<accession>A0ABT8MNE8</accession>
<protein>
    <submittedName>
        <fullName evidence="2">Glycosyltransferase family 2 protein</fullName>
        <ecNumber evidence="2">2.4.-.-</ecNumber>
    </submittedName>
</protein>
<dbReference type="SUPFAM" id="SSF53448">
    <property type="entry name" value="Nucleotide-diphospho-sugar transferases"/>
    <property type="match status" value="1"/>
</dbReference>
<dbReference type="RefSeq" id="WP_301725454.1">
    <property type="nucleotide sequence ID" value="NZ_JAUJWW010000001.1"/>
</dbReference>
<dbReference type="EMBL" id="JAUJWW010000001">
    <property type="protein sequence ID" value="MDN7226396.1"/>
    <property type="molecule type" value="Genomic_DNA"/>
</dbReference>
<feature type="domain" description="Glycosyltransferase 2-like" evidence="1">
    <location>
        <begin position="12"/>
        <end position="141"/>
    </location>
</feature>
<name>A0ABT8MNE8_9BACL</name>
<organism evidence="2 3">
    <name type="scientific">Planococcus liqunii</name>
    <dbReference type="NCBI Taxonomy" id="3058394"/>
    <lineage>
        <taxon>Bacteria</taxon>
        <taxon>Bacillati</taxon>
        <taxon>Bacillota</taxon>
        <taxon>Bacilli</taxon>
        <taxon>Bacillales</taxon>
        <taxon>Caryophanaceae</taxon>
        <taxon>Planococcus</taxon>
    </lineage>
</organism>
<dbReference type="Pfam" id="PF00535">
    <property type="entry name" value="Glycos_transf_2"/>
    <property type="match status" value="1"/>
</dbReference>
<dbReference type="PANTHER" id="PTHR43685:SF2">
    <property type="entry name" value="GLYCOSYLTRANSFERASE 2-LIKE DOMAIN-CONTAINING PROTEIN"/>
    <property type="match status" value="1"/>
</dbReference>
<dbReference type="InterPro" id="IPR001173">
    <property type="entry name" value="Glyco_trans_2-like"/>
</dbReference>
<dbReference type="EC" id="2.4.-.-" evidence="2"/>
<dbReference type="Proteomes" id="UP001172054">
    <property type="component" value="Unassembled WGS sequence"/>
</dbReference>
<dbReference type="InterPro" id="IPR029044">
    <property type="entry name" value="Nucleotide-diphossugar_trans"/>
</dbReference>
<comment type="caution">
    <text evidence="2">The sequence shown here is derived from an EMBL/GenBank/DDBJ whole genome shotgun (WGS) entry which is preliminary data.</text>
</comment>
<proteinExistence type="predicted"/>
<dbReference type="InterPro" id="IPR050834">
    <property type="entry name" value="Glycosyltransf_2"/>
</dbReference>
<dbReference type="CDD" id="cd00761">
    <property type="entry name" value="Glyco_tranf_GTA_type"/>
    <property type="match status" value="1"/>
</dbReference>
<evidence type="ECO:0000313" key="2">
    <source>
        <dbReference type="EMBL" id="MDN7226396.1"/>
    </source>
</evidence>
<reference evidence="2 3" key="1">
    <citation type="submission" date="2023-06" db="EMBL/GenBank/DDBJ databases">
        <title>Novel species in genus Planococcus.</title>
        <authorList>
            <person name="Ning S."/>
        </authorList>
    </citation>
    <scope>NUCLEOTIDE SEQUENCE [LARGE SCALE GENOMIC DNA]</scope>
    <source>
        <strain evidence="2 3">N064</strain>
    </source>
</reference>
<dbReference type="Gene3D" id="3.90.550.10">
    <property type="entry name" value="Spore Coat Polysaccharide Biosynthesis Protein SpsA, Chain A"/>
    <property type="match status" value="1"/>
</dbReference>
<dbReference type="GO" id="GO:0016757">
    <property type="term" value="F:glycosyltransferase activity"/>
    <property type="evidence" value="ECO:0007669"/>
    <property type="project" value="UniProtKB-KW"/>
</dbReference>
<dbReference type="PANTHER" id="PTHR43685">
    <property type="entry name" value="GLYCOSYLTRANSFERASE"/>
    <property type="match status" value="1"/>
</dbReference>
<sequence>MGNIESIRPLISIIMPAYNAEEYIEDAINSVLSQSYKEWELIIIDDCSNDKTSKIAEKFGQRDARLRLIKNNENMGVSETRNKGINLALGEWIAFLDSDDLWEITKLEKQLLCANEEGASFVFTGSSFINKEGKPFKGILEVPKTVDFNKLKKHNIISCSSVLVKKEYFTTIKMEHDNMHEDYATWLRILKTGALAFGVNEPLLVYRLSISSLSGNKLKTIGITYKLFRLINLNPASSIYFTSMHLMNSLKKYNKILFKK</sequence>
<gene>
    <name evidence="2" type="ORF">QWY15_03725</name>
</gene>
<keyword evidence="2" id="KW-0328">Glycosyltransferase</keyword>
<keyword evidence="2" id="KW-0808">Transferase</keyword>
<evidence type="ECO:0000313" key="3">
    <source>
        <dbReference type="Proteomes" id="UP001172054"/>
    </source>
</evidence>
<evidence type="ECO:0000259" key="1">
    <source>
        <dbReference type="Pfam" id="PF00535"/>
    </source>
</evidence>
<keyword evidence="3" id="KW-1185">Reference proteome</keyword>